<feature type="compositionally biased region" description="Basic and acidic residues" evidence="1">
    <location>
        <begin position="57"/>
        <end position="68"/>
    </location>
</feature>
<comment type="caution">
    <text evidence="2">The sequence shown here is derived from an EMBL/GenBank/DDBJ whole genome shotgun (WGS) entry which is preliminary data.</text>
</comment>
<protein>
    <submittedName>
        <fullName evidence="2">Uncharacterized protein</fullName>
    </submittedName>
</protein>
<reference evidence="2" key="1">
    <citation type="journal article" date="2022" name="IScience">
        <title>Evolution of zygomycete secretomes and the origins of terrestrial fungal ecologies.</title>
        <authorList>
            <person name="Chang Y."/>
            <person name="Wang Y."/>
            <person name="Mondo S."/>
            <person name="Ahrendt S."/>
            <person name="Andreopoulos W."/>
            <person name="Barry K."/>
            <person name="Beard J."/>
            <person name="Benny G.L."/>
            <person name="Blankenship S."/>
            <person name="Bonito G."/>
            <person name="Cuomo C."/>
            <person name="Desiro A."/>
            <person name="Gervers K.A."/>
            <person name="Hundley H."/>
            <person name="Kuo A."/>
            <person name="LaButti K."/>
            <person name="Lang B.F."/>
            <person name="Lipzen A."/>
            <person name="O'Donnell K."/>
            <person name="Pangilinan J."/>
            <person name="Reynolds N."/>
            <person name="Sandor L."/>
            <person name="Smith M.E."/>
            <person name="Tsang A."/>
            <person name="Grigoriev I.V."/>
            <person name="Stajich J.E."/>
            <person name="Spatafora J.W."/>
        </authorList>
    </citation>
    <scope>NUCLEOTIDE SEQUENCE</scope>
    <source>
        <strain evidence="2">RSA 2281</strain>
    </source>
</reference>
<dbReference type="AlphaFoldDB" id="A0AAD5JLZ7"/>
<evidence type="ECO:0000313" key="3">
    <source>
        <dbReference type="Proteomes" id="UP001209540"/>
    </source>
</evidence>
<feature type="region of interest" description="Disordered" evidence="1">
    <location>
        <begin position="57"/>
        <end position="80"/>
    </location>
</feature>
<keyword evidence="3" id="KW-1185">Reference proteome</keyword>
<feature type="compositionally biased region" description="Low complexity" evidence="1">
    <location>
        <begin position="175"/>
        <end position="193"/>
    </location>
</feature>
<dbReference type="EMBL" id="JAIXMP010000052">
    <property type="protein sequence ID" value="KAI9245363.1"/>
    <property type="molecule type" value="Genomic_DNA"/>
</dbReference>
<name>A0AAD5JLZ7_9FUNG</name>
<dbReference type="Proteomes" id="UP001209540">
    <property type="component" value="Unassembled WGS sequence"/>
</dbReference>
<sequence>MLIWINLITSWAIGQKQQEHYLQHELIDQHNNCEKKTIMISAKPSPITKTTAVHVVGERETDHEESDSSHNNNNNNNKFIDEKPTAKIALSVELAKQQQQYRNSQQLHQHRWPGVRAESILSKSSVESLHRLMQTQQHQGDETSIYQQQQWNYSAKALPDTFSTRVSANGSVALSDSGSKSDSDSVGGTITTTGIGGVGISEEQQEHRPQSPAMSRLIKQHRQATIISETASLFSSSSEAMMTKSGAMIDQHRILDAAAAARGKEPCDQQPSIANDEGMPVVQTTATDVSSTTAPAATISSATIATIASTTSTSASTSSPPRRNPVLPIYEPRFSPLLSLQNQQQQQRPESSYVIGSILESTFSSFSSIFSNPTEPEEPTAESSWAKTLQAKISKIVSSDSKVDTTQHVNKKIAVVGIHGWFPTKVKYKYEKNKLLLF</sequence>
<accession>A0AAD5JLZ7</accession>
<evidence type="ECO:0000313" key="2">
    <source>
        <dbReference type="EMBL" id="KAI9245363.1"/>
    </source>
</evidence>
<evidence type="ECO:0000256" key="1">
    <source>
        <dbReference type="SAM" id="MobiDB-lite"/>
    </source>
</evidence>
<gene>
    <name evidence="2" type="ORF">BDA99DRAFT_288787</name>
</gene>
<proteinExistence type="predicted"/>
<feature type="region of interest" description="Disordered" evidence="1">
    <location>
        <begin position="171"/>
        <end position="215"/>
    </location>
</feature>
<reference evidence="2" key="2">
    <citation type="submission" date="2023-02" db="EMBL/GenBank/DDBJ databases">
        <authorList>
            <consortium name="DOE Joint Genome Institute"/>
            <person name="Mondo S.J."/>
            <person name="Chang Y."/>
            <person name="Wang Y."/>
            <person name="Ahrendt S."/>
            <person name="Andreopoulos W."/>
            <person name="Barry K."/>
            <person name="Beard J."/>
            <person name="Benny G.L."/>
            <person name="Blankenship S."/>
            <person name="Bonito G."/>
            <person name="Cuomo C."/>
            <person name="Desiro A."/>
            <person name="Gervers K.A."/>
            <person name="Hundley H."/>
            <person name="Kuo A."/>
            <person name="LaButti K."/>
            <person name="Lang B.F."/>
            <person name="Lipzen A."/>
            <person name="O'Donnell K."/>
            <person name="Pangilinan J."/>
            <person name="Reynolds N."/>
            <person name="Sandor L."/>
            <person name="Smith M.W."/>
            <person name="Tsang A."/>
            <person name="Grigoriev I.V."/>
            <person name="Stajich J.E."/>
            <person name="Spatafora J.W."/>
        </authorList>
    </citation>
    <scope>NUCLEOTIDE SEQUENCE</scope>
    <source>
        <strain evidence="2">RSA 2281</strain>
    </source>
</reference>
<organism evidence="2 3">
    <name type="scientific">Phascolomyces articulosus</name>
    <dbReference type="NCBI Taxonomy" id="60185"/>
    <lineage>
        <taxon>Eukaryota</taxon>
        <taxon>Fungi</taxon>
        <taxon>Fungi incertae sedis</taxon>
        <taxon>Mucoromycota</taxon>
        <taxon>Mucoromycotina</taxon>
        <taxon>Mucoromycetes</taxon>
        <taxon>Mucorales</taxon>
        <taxon>Lichtheimiaceae</taxon>
        <taxon>Phascolomyces</taxon>
    </lineage>
</organism>